<sequence>MARTFSDVSCRATVKCLHFTMPITLPSNTVFVQMGRGPLAIVVVVAVTLLNPATSIKFDSSDEDVVVSAHLAKVII</sequence>
<reference evidence="2" key="2">
    <citation type="submission" date="2017-02" db="UniProtKB">
        <authorList>
            <consortium name="WormBaseParasite"/>
        </authorList>
    </citation>
    <scope>IDENTIFICATION</scope>
</reference>
<accession>A0A0K0DQN8</accession>
<dbReference type="AlphaFoldDB" id="A0A0K0DQN8"/>
<dbReference type="WBParaSite" id="ACAC_0001407701-mRNA-1">
    <property type="protein sequence ID" value="ACAC_0001407701-mRNA-1"/>
    <property type="gene ID" value="ACAC_0001407701"/>
</dbReference>
<proteinExistence type="predicted"/>
<name>A0A0K0DQN8_ANGCA</name>
<organism evidence="1 2">
    <name type="scientific">Angiostrongylus cantonensis</name>
    <name type="common">Rat lungworm</name>
    <dbReference type="NCBI Taxonomy" id="6313"/>
    <lineage>
        <taxon>Eukaryota</taxon>
        <taxon>Metazoa</taxon>
        <taxon>Ecdysozoa</taxon>
        <taxon>Nematoda</taxon>
        <taxon>Chromadorea</taxon>
        <taxon>Rhabditida</taxon>
        <taxon>Rhabditina</taxon>
        <taxon>Rhabditomorpha</taxon>
        <taxon>Strongyloidea</taxon>
        <taxon>Metastrongylidae</taxon>
        <taxon>Angiostrongylus</taxon>
    </lineage>
</organism>
<protein>
    <submittedName>
        <fullName evidence="2">Secreted protein</fullName>
    </submittedName>
</protein>
<dbReference type="Proteomes" id="UP000035642">
    <property type="component" value="Unassembled WGS sequence"/>
</dbReference>
<evidence type="ECO:0000313" key="2">
    <source>
        <dbReference type="WBParaSite" id="ACAC_0001407701-mRNA-1"/>
    </source>
</evidence>
<keyword evidence="1" id="KW-1185">Reference proteome</keyword>
<evidence type="ECO:0000313" key="1">
    <source>
        <dbReference type="Proteomes" id="UP000035642"/>
    </source>
</evidence>
<reference evidence="1" key="1">
    <citation type="submission" date="2012-09" db="EMBL/GenBank/DDBJ databases">
        <authorList>
            <person name="Martin A.A."/>
        </authorList>
    </citation>
    <scope>NUCLEOTIDE SEQUENCE</scope>
</reference>